<dbReference type="AlphaFoldDB" id="A0A836KFZ8"/>
<dbReference type="GeneID" id="92359872"/>
<gene>
    <name evidence="3" type="ORF">LSCM4_03945</name>
</gene>
<proteinExistence type="inferred from homology"/>
<feature type="compositionally biased region" description="Polar residues" evidence="2">
    <location>
        <begin position="24"/>
        <end position="44"/>
    </location>
</feature>
<feature type="compositionally biased region" description="Gly residues" evidence="2">
    <location>
        <begin position="554"/>
        <end position="566"/>
    </location>
</feature>
<evidence type="ECO:0000313" key="3">
    <source>
        <dbReference type="EMBL" id="KAG5474769.1"/>
    </source>
</evidence>
<feature type="compositionally biased region" description="Acidic residues" evidence="2">
    <location>
        <begin position="274"/>
        <end position="291"/>
    </location>
</feature>
<feature type="compositionally biased region" description="Basic and acidic residues" evidence="2">
    <location>
        <begin position="578"/>
        <end position="588"/>
    </location>
</feature>
<reference evidence="4" key="1">
    <citation type="journal article" date="2021" name="Microbiol. Resour. Announc.">
        <title>LGAAP: Leishmaniinae Genome Assembly and Annotation Pipeline.</title>
        <authorList>
            <person name="Almutairi H."/>
            <person name="Urbaniak M.D."/>
            <person name="Bates M.D."/>
            <person name="Jariyapan N."/>
            <person name="Kwakye-Nuako G."/>
            <person name="Thomaz-Soccol V."/>
            <person name="Al-Salem W.S."/>
            <person name="Dillon R.J."/>
            <person name="Bates P.A."/>
            <person name="Gatherer D."/>
        </authorList>
    </citation>
    <scope>NUCLEOTIDE SEQUENCE [LARGE SCALE GENOMIC DNA]</scope>
</reference>
<evidence type="ECO:0000256" key="2">
    <source>
        <dbReference type="SAM" id="MobiDB-lite"/>
    </source>
</evidence>
<dbReference type="PANTHER" id="PTHR13261">
    <property type="entry name" value="BRCA2 AND CDKN1A INTERACTING PROTEIN"/>
    <property type="match status" value="1"/>
</dbReference>
<accession>A0A836KFZ8</accession>
<feature type="compositionally biased region" description="Acidic residues" evidence="2">
    <location>
        <begin position="235"/>
        <end position="253"/>
    </location>
</feature>
<comment type="similarity">
    <text evidence="1">Belongs to the BCP1 family.</text>
</comment>
<reference evidence="4" key="2">
    <citation type="journal article" date="2021" name="Sci. Data">
        <title>Chromosome-scale genome sequencing, assembly and annotation of six genomes from subfamily Leishmaniinae.</title>
        <authorList>
            <person name="Almutairi H."/>
            <person name="Urbaniak M.D."/>
            <person name="Bates M.D."/>
            <person name="Jariyapan N."/>
            <person name="Kwakye-Nuako G."/>
            <person name="Thomaz Soccol V."/>
            <person name="Al-Salem W.S."/>
            <person name="Dillon R.J."/>
            <person name="Bates P.A."/>
            <person name="Gatherer D."/>
        </authorList>
    </citation>
    <scope>NUCLEOTIDE SEQUENCE [LARGE SCALE GENOMIC DNA]</scope>
</reference>
<protein>
    <submittedName>
        <fullName evidence="3">Uncharacterized protein</fullName>
    </submittedName>
</protein>
<feature type="region of interest" description="Disordered" evidence="2">
    <location>
        <begin position="542"/>
        <end position="600"/>
    </location>
</feature>
<feature type="compositionally biased region" description="Acidic residues" evidence="2">
    <location>
        <begin position="326"/>
        <end position="336"/>
    </location>
</feature>
<dbReference type="Pfam" id="PF13862">
    <property type="entry name" value="BCCIP"/>
    <property type="match status" value="1"/>
</dbReference>
<dbReference type="EMBL" id="JAFHLR010000028">
    <property type="protein sequence ID" value="KAG5474769.1"/>
    <property type="molecule type" value="Genomic_DNA"/>
</dbReference>
<dbReference type="InterPro" id="IPR025602">
    <property type="entry name" value="BCP1_family"/>
</dbReference>
<dbReference type="GO" id="GO:0005634">
    <property type="term" value="C:nucleus"/>
    <property type="evidence" value="ECO:0007669"/>
    <property type="project" value="TreeGrafter"/>
</dbReference>
<evidence type="ECO:0000313" key="4">
    <source>
        <dbReference type="Proteomes" id="UP000674143"/>
    </source>
</evidence>
<comment type="caution">
    <text evidence="3">The sequence shown here is derived from an EMBL/GenBank/DDBJ whole genome shotgun (WGS) entry which is preliminary data.</text>
</comment>
<feature type="compositionally biased region" description="Basic and acidic residues" evidence="2">
    <location>
        <begin position="7"/>
        <end position="17"/>
    </location>
</feature>
<feature type="compositionally biased region" description="Low complexity" evidence="2">
    <location>
        <begin position="45"/>
        <end position="59"/>
    </location>
</feature>
<organism evidence="3 4">
    <name type="scientific">Leishmania orientalis</name>
    <dbReference type="NCBI Taxonomy" id="2249476"/>
    <lineage>
        <taxon>Eukaryota</taxon>
        <taxon>Discoba</taxon>
        <taxon>Euglenozoa</taxon>
        <taxon>Kinetoplastea</taxon>
        <taxon>Metakinetoplastina</taxon>
        <taxon>Trypanosomatida</taxon>
        <taxon>Trypanosomatidae</taxon>
        <taxon>Leishmaniinae</taxon>
        <taxon>Leishmania</taxon>
    </lineage>
</organism>
<feature type="compositionally biased region" description="Low complexity" evidence="2">
    <location>
        <begin position="258"/>
        <end position="273"/>
    </location>
</feature>
<feature type="region of interest" description="Disordered" evidence="2">
    <location>
        <begin position="1"/>
        <end position="336"/>
    </location>
</feature>
<feature type="compositionally biased region" description="Basic and acidic residues" evidence="2">
    <location>
        <begin position="97"/>
        <end position="113"/>
    </location>
</feature>
<dbReference type="RefSeq" id="XP_067061875.1">
    <property type="nucleotide sequence ID" value="XM_067205938.1"/>
</dbReference>
<keyword evidence="4" id="KW-1185">Reference proteome</keyword>
<dbReference type="PANTHER" id="PTHR13261:SF0">
    <property type="entry name" value="BRCA2 AND CDKN1A-INTERACTING PROTEIN"/>
    <property type="match status" value="1"/>
</dbReference>
<feature type="compositionally biased region" description="Acidic residues" evidence="2">
    <location>
        <begin position="165"/>
        <end position="175"/>
    </location>
</feature>
<dbReference type="KEGG" id="loi:92359872"/>
<evidence type="ECO:0000256" key="1">
    <source>
        <dbReference type="ARBA" id="ARBA00006781"/>
    </source>
</evidence>
<name>A0A836KFZ8_9TRYP</name>
<dbReference type="Proteomes" id="UP000674143">
    <property type="component" value="Unassembled WGS sequence"/>
</dbReference>
<sequence>MPKRHRQPEPIHIESTARRHGNQGPYSSELCSSDRNLESSPTLRASSAAATSDAAAAAAQRAEPVNSPGEIKLANEIRKRAKDFPATPESLVRRRRQLEANAKRRRISFDKDGQPVSYDDGPGEATPSTRQRRPVPVPGTVSFPSLPGRTYSPASDGFGSASHDDGDDADADADIDFSSNDYVGDDGNQPSSDDSVLGGGSEGDSAAEEEEAQLRQLRKAVAAADAQRRQRIGDTDEGSSDEADGGDDSDEGDESPKESSATSSSNDGPGDSSSIDEGDESESDVSDLDGESDSHEESGEDEEENGAGDAWGTRRRGGTTGRGSDEYDDDDDDDGSDGLVTVDFGVFDMEKSNIDGLFHLMDQLCPDKMNEVDRDELGLALHESPFTSVVRLQNNGEGDTSGEEEQEFYGLSSVLDIAHGQTLYPASLRPLCEILRRCVWRQAASGIPPTDILTSVVDGGRVTSSRAKCLLLISEYIRNIPLELTVQILEDLLDRLDVAGQQEKSTTEMAEEAKATHKRPIFATHPSMLAVLAKVQRATDAPVTLPKRSAPPSSGGGVEGTGGGGDAAAAAHRKHHNGGSDRAKKRSDSAGGSGSSGAMSALEPQLDLTHYIFWREEDSILYEFRDKRVATLAYRCRPQYDGQPEHEIPLSILFVLQYGAARQAVDEMRRRQTVSAAVERY</sequence>